<dbReference type="GO" id="GO:0046872">
    <property type="term" value="F:metal ion binding"/>
    <property type="evidence" value="ECO:0007669"/>
    <property type="project" value="UniProtKB-KW"/>
</dbReference>
<evidence type="ECO:0000313" key="7">
    <source>
        <dbReference type="Proteomes" id="UP000887575"/>
    </source>
</evidence>
<dbReference type="Proteomes" id="UP000887575">
    <property type="component" value="Unassembled WGS sequence"/>
</dbReference>
<dbReference type="GO" id="GO:0016787">
    <property type="term" value="F:hydrolase activity"/>
    <property type="evidence" value="ECO:0007669"/>
    <property type="project" value="UniProtKB-KW"/>
</dbReference>
<accession>A0AAF3EEJ8</accession>
<dbReference type="CDD" id="cd07722">
    <property type="entry name" value="LACTB2-like_MBL-fold"/>
    <property type="match status" value="1"/>
</dbReference>
<evidence type="ECO:0000259" key="6">
    <source>
        <dbReference type="SMART" id="SM00849"/>
    </source>
</evidence>
<dbReference type="Pfam" id="PF00753">
    <property type="entry name" value="Lactamase_B"/>
    <property type="match status" value="1"/>
</dbReference>
<organism evidence="7 8">
    <name type="scientific">Mesorhabditis belari</name>
    <dbReference type="NCBI Taxonomy" id="2138241"/>
    <lineage>
        <taxon>Eukaryota</taxon>
        <taxon>Metazoa</taxon>
        <taxon>Ecdysozoa</taxon>
        <taxon>Nematoda</taxon>
        <taxon>Chromadorea</taxon>
        <taxon>Rhabditida</taxon>
        <taxon>Rhabditina</taxon>
        <taxon>Rhabditomorpha</taxon>
        <taxon>Rhabditoidea</taxon>
        <taxon>Rhabditidae</taxon>
        <taxon>Mesorhabditinae</taxon>
        <taxon>Mesorhabditis</taxon>
    </lineage>
</organism>
<dbReference type="SMART" id="SM00849">
    <property type="entry name" value="Lactamase_B"/>
    <property type="match status" value="1"/>
</dbReference>
<keyword evidence="4" id="KW-0862">Zinc</keyword>
<dbReference type="InterPro" id="IPR050662">
    <property type="entry name" value="Sec-metab_biosynth-thioest"/>
</dbReference>
<evidence type="ECO:0000256" key="1">
    <source>
        <dbReference type="ARBA" id="ARBA00006759"/>
    </source>
</evidence>
<dbReference type="AlphaFoldDB" id="A0AAF3EEJ8"/>
<dbReference type="SUPFAM" id="SSF56281">
    <property type="entry name" value="Metallo-hydrolase/oxidoreductase"/>
    <property type="match status" value="1"/>
</dbReference>
<dbReference type="InterPro" id="IPR047921">
    <property type="entry name" value="LACTB2-like_MBL-fold"/>
</dbReference>
<dbReference type="PANTHER" id="PTHR23131">
    <property type="entry name" value="ENDORIBONUCLEASE LACTB2"/>
    <property type="match status" value="1"/>
</dbReference>
<evidence type="ECO:0000313" key="8">
    <source>
        <dbReference type="WBParaSite" id="MBELARI_LOCUS12321"/>
    </source>
</evidence>
<comment type="similarity">
    <text evidence="1">Belongs to the metallo-beta-lactamase superfamily. Glyoxalase II family.</text>
</comment>
<dbReference type="GO" id="GO:0003727">
    <property type="term" value="F:single-stranded RNA binding"/>
    <property type="evidence" value="ECO:0007669"/>
    <property type="project" value="TreeGrafter"/>
</dbReference>
<dbReference type="Gene3D" id="3.60.15.10">
    <property type="entry name" value="Ribonuclease Z/Hydroxyacylglutathione hydrolase-like"/>
    <property type="match status" value="1"/>
</dbReference>
<dbReference type="Gene3D" id="1.10.10.10">
    <property type="entry name" value="Winged helix-like DNA-binding domain superfamily/Winged helix DNA-binding domain"/>
    <property type="match status" value="1"/>
</dbReference>
<sequence>MFAYARFFRDYVRAIGNYWFASTVHKAMPTLTPIEPFTKITPLVTRVLGQNPGPFTLQGTNTYLVGSGEEKILIDAGEPNIEAYTNLLGSTLTGSRIVAVIITHWHHDHVGGLNDVFTKVIGSKVPVYKIKREGFNEGSDIQFVEDGHEVTVPGATVRFVATPGHTADHASLWLEEEKAIFAGDCILGEGTSVFECLHEYMKSLEKLKGLNPEVIYPGHGPVVSDPFAKITEYITHRMKRETEIIEFMSSGEERTSMDITNAVYSNTPASVMIAALNNVRLHLNKLVKDGKVEKTGFEMYRFMPTSKQ</sequence>
<keyword evidence="7" id="KW-1185">Reference proteome</keyword>
<evidence type="ECO:0000256" key="3">
    <source>
        <dbReference type="ARBA" id="ARBA00022801"/>
    </source>
</evidence>
<dbReference type="GO" id="GO:0004521">
    <property type="term" value="F:RNA endonuclease activity"/>
    <property type="evidence" value="ECO:0007669"/>
    <property type="project" value="TreeGrafter"/>
</dbReference>
<dbReference type="PANTHER" id="PTHR23131:SF0">
    <property type="entry name" value="ENDORIBONUCLEASE LACTB2"/>
    <property type="match status" value="1"/>
</dbReference>
<proteinExistence type="inferred from homology"/>
<evidence type="ECO:0000256" key="2">
    <source>
        <dbReference type="ARBA" id="ARBA00022723"/>
    </source>
</evidence>
<feature type="domain" description="Metallo-beta-lactamase" evidence="6">
    <location>
        <begin position="59"/>
        <end position="219"/>
    </location>
</feature>
<keyword evidence="3" id="KW-0378">Hydrolase</keyword>
<dbReference type="Pfam" id="PF17778">
    <property type="entry name" value="WHD_BLACT"/>
    <property type="match status" value="1"/>
</dbReference>
<dbReference type="WBParaSite" id="MBELARI_LOCUS12321">
    <property type="protein sequence ID" value="MBELARI_LOCUS12321"/>
    <property type="gene ID" value="MBELARI_LOCUS12321"/>
</dbReference>
<dbReference type="InterPro" id="IPR001279">
    <property type="entry name" value="Metallo-B-lactamas"/>
</dbReference>
<dbReference type="InterPro" id="IPR036866">
    <property type="entry name" value="RibonucZ/Hydroxyglut_hydro"/>
</dbReference>
<dbReference type="GO" id="GO:0005759">
    <property type="term" value="C:mitochondrial matrix"/>
    <property type="evidence" value="ECO:0007669"/>
    <property type="project" value="TreeGrafter"/>
</dbReference>
<evidence type="ECO:0000256" key="4">
    <source>
        <dbReference type="ARBA" id="ARBA00022833"/>
    </source>
</evidence>
<dbReference type="InterPro" id="IPR036388">
    <property type="entry name" value="WH-like_DNA-bd_sf"/>
</dbReference>
<name>A0AAF3EEJ8_9BILA</name>
<dbReference type="FunFam" id="3.60.15.10:FF:000017">
    <property type="entry name" value="Lactamase beta 2"/>
    <property type="match status" value="1"/>
</dbReference>
<evidence type="ECO:0000256" key="5">
    <source>
        <dbReference type="ARBA" id="ARBA00069358"/>
    </source>
</evidence>
<protein>
    <recommendedName>
        <fullName evidence="5">Beta-lactamase-like protein 2 homolog</fullName>
    </recommendedName>
</protein>
<keyword evidence="2" id="KW-0479">Metal-binding</keyword>
<reference evidence="8" key="1">
    <citation type="submission" date="2024-02" db="UniProtKB">
        <authorList>
            <consortium name="WormBaseParasite"/>
        </authorList>
    </citation>
    <scope>IDENTIFICATION</scope>
</reference>
<dbReference type="InterPro" id="IPR041516">
    <property type="entry name" value="LACTB2_WH"/>
</dbReference>